<dbReference type="Pfam" id="PF00100">
    <property type="entry name" value="Zona_pellucida"/>
    <property type="match status" value="1"/>
</dbReference>
<accession>A0A3Q3WLP2</accession>
<dbReference type="FunFam" id="2.60.40.4100:FF:000002">
    <property type="entry name" value="Zona pellucida sperm-binding protein 3"/>
    <property type="match status" value="1"/>
</dbReference>
<dbReference type="GO" id="GO:0032190">
    <property type="term" value="F:acrosin binding"/>
    <property type="evidence" value="ECO:0007669"/>
    <property type="project" value="TreeGrafter"/>
</dbReference>
<dbReference type="PROSITE" id="PS51034">
    <property type="entry name" value="ZP_2"/>
    <property type="match status" value="1"/>
</dbReference>
<feature type="domain" description="ZP" evidence="2">
    <location>
        <begin position="141"/>
        <end position="396"/>
    </location>
</feature>
<dbReference type="InterPro" id="IPR042235">
    <property type="entry name" value="ZP-C_dom"/>
</dbReference>
<dbReference type="GO" id="GO:0035803">
    <property type="term" value="P:egg coat formation"/>
    <property type="evidence" value="ECO:0007669"/>
    <property type="project" value="TreeGrafter"/>
</dbReference>
<dbReference type="Gene3D" id="2.60.40.3210">
    <property type="entry name" value="Zona pellucida, ZP-N domain"/>
    <property type="match status" value="1"/>
</dbReference>
<evidence type="ECO:0000313" key="3">
    <source>
        <dbReference type="Ensembl" id="ENSMMOP00000009754.1"/>
    </source>
</evidence>
<dbReference type="PANTHER" id="PTHR11576:SF26">
    <property type="entry name" value="ZONA PELLUCIDA GLYCOPROTEIN 3D TANDEM DUPLICATE 2"/>
    <property type="match status" value="1"/>
</dbReference>
<dbReference type="GO" id="GO:0031012">
    <property type="term" value="C:extracellular matrix"/>
    <property type="evidence" value="ECO:0007669"/>
    <property type="project" value="TreeGrafter"/>
</dbReference>
<evidence type="ECO:0000256" key="1">
    <source>
        <dbReference type="ARBA" id="ARBA00023157"/>
    </source>
</evidence>
<sequence length="480" mass="54307">GWKQTPDRTQERTCSCVLPVFVNNNWCADSQFRRGGGLIVRDPEPEWDRMQAVISEEAMHGYAAEPRLWKSTSKSGTLAVAKQVPQYMVISSSQIRKSDFEPDKGARPLPDQIRETLLQATATPAAPTTPRATRSPLVEMLCHIDRMYVRIRRTVFKTREAYKYLKLGTCPVNQGTKIHYYHLYLLTSDCGFKIEVGKDFITIGNVLSYKPPGPVIRELSFDIPLQCKYPRFFYSFKVGFSPKLQGGTVHKVLQKCGFTLTPQDASGNEISSSKTYILGQAMYFEAKQSESAASSGNQRIYINKCYITASQDPKSNPKYTVIDNQGCMTDSKVTDQSKFLPGTSKLAQRFQVAALIFDNMDSSSPVKKLYIHCEISIGKFAPTESSKACNYDTVTKKWKELYQNDSVCKCCDSTCHATQSKSMFTFIYTSLYEKQWLYNPPFVVDTLKSPTFSWEDPSMAEDDYDDYGGGDDDHQSVTWR</sequence>
<dbReference type="AlphaFoldDB" id="A0A3Q3WLP2"/>
<dbReference type="SMART" id="SM00241">
    <property type="entry name" value="ZP"/>
    <property type="match status" value="1"/>
</dbReference>
<dbReference type="Gene3D" id="2.60.40.4100">
    <property type="entry name" value="Zona pellucida, ZP-C domain"/>
    <property type="match status" value="1"/>
</dbReference>
<reference evidence="3" key="2">
    <citation type="submission" date="2025-09" db="UniProtKB">
        <authorList>
            <consortium name="Ensembl"/>
        </authorList>
    </citation>
    <scope>IDENTIFICATION</scope>
</reference>
<dbReference type="GO" id="GO:0007339">
    <property type="term" value="P:binding of sperm to zona pellucida"/>
    <property type="evidence" value="ECO:0007669"/>
    <property type="project" value="TreeGrafter"/>
</dbReference>
<dbReference type="Ensembl" id="ENSMMOT00000009925.1">
    <property type="protein sequence ID" value="ENSMMOP00000009754.1"/>
    <property type="gene ID" value="ENSMMOG00000007556.1"/>
</dbReference>
<dbReference type="PANTHER" id="PTHR11576">
    <property type="entry name" value="ZONA PELLUCIDA SPERM-BINDING PROTEIN 3"/>
    <property type="match status" value="1"/>
</dbReference>
<evidence type="ECO:0000259" key="2">
    <source>
        <dbReference type="PROSITE" id="PS51034"/>
    </source>
</evidence>
<dbReference type="GO" id="GO:2000344">
    <property type="term" value="P:positive regulation of acrosome reaction"/>
    <property type="evidence" value="ECO:0007669"/>
    <property type="project" value="TreeGrafter"/>
</dbReference>
<evidence type="ECO:0000313" key="4">
    <source>
        <dbReference type="Proteomes" id="UP000261620"/>
    </source>
</evidence>
<dbReference type="Proteomes" id="UP000261620">
    <property type="component" value="Unplaced"/>
</dbReference>
<dbReference type="InterPro" id="IPR001507">
    <property type="entry name" value="ZP_dom"/>
</dbReference>
<dbReference type="OMA" id="VEQYLHC"/>
<proteinExistence type="predicted"/>
<organism evidence="3 4">
    <name type="scientific">Mola mola</name>
    <name type="common">Ocean sunfish</name>
    <name type="synonym">Tetraodon mola</name>
    <dbReference type="NCBI Taxonomy" id="94237"/>
    <lineage>
        <taxon>Eukaryota</taxon>
        <taxon>Metazoa</taxon>
        <taxon>Chordata</taxon>
        <taxon>Craniata</taxon>
        <taxon>Vertebrata</taxon>
        <taxon>Euteleostomi</taxon>
        <taxon>Actinopterygii</taxon>
        <taxon>Neopterygii</taxon>
        <taxon>Teleostei</taxon>
        <taxon>Neoteleostei</taxon>
        <taxon>Acanthomorphata</taxon>
        <taxon>Eupercaria</taxon>
        <taxon>Tetraodontiformes</taxon>
        <taxon>Molidae</taxon>
        <taxon>Mola</taxon>
    </lineage>
</organism>
<dbReference type="STRING" id="94237.ENSMMOP00000009754"/>
<keyword evidence="4" id="KW-1185">Reference proteome</keyword>
<reference evidence="3" key="1">
    <citation type="submission" date="2025-08" db="UniProtKB">
        <authorList>
            <consortium name="Ensembl"/>
        </authorList>
    </citation>
    <scope>IDENTIFICATION</scope>
</reference>
<name>A0A3Q3WLP2_MOLML</name>
<dbReference type="InterPro" id="IPR055355">
    <property type="entry name" value="ZP-C"/>
</dbReference>
<keyword evidence="1" id="KW-1015">Disulfide bond</keyword>
<protein>
    <recommendedName>
        <fullName evidence="2">ZP domain-containing protein</fullName>
    </recommendedName>
</protein>